<evidence type="ECO:0000313" key="1">
    <source>
        <dbReference type="EMBL" id="GJT10254.1"/>
    </source>
</evidence>
<proteinExistence type="predicted"/>
<evidence type="ECO:0000313" key="2">
    <source>
        <dbReference type="Proteomes" id="UP001151760"/>
    </source>
</evidence>
<dbReference type="Proteomes" id="UP001151760">
    <property type="component" value="Unassembled WGS sequence"/>
</dbReference>
<gene>
    <name evidence="1" type="ORF">Tco_0857296</name>
</gene>
<keyword evidence="2" id="KW-1185">Reference proteome</keyword>
<sequence>MGGWRRMITYLESSLGESSRRMVYRADWSVRGAVSERSLRLIVVRGADIGLERAGGLEEMRTGVDELLQHHLQYNVAINSLGIYVGRRSKLLRLLRGANPFPQVSPKRSCNSPCIIED</sequence>
<comment type="caution">
    <text evidence="1">The sequence shown here is derived from an EMBL/GenBank/DDBJ whole genome shotgun (WGS) entry which is preliminary data.</text>
</comment>
<reference evidence="1" key="2">
    <citation type="submission" date="2022-01" db="EMBL/GenBank/DDBJ databases">
        <authorList>
            <person name="Yamashiro T."/>
            <person name="Shiraishi A."/>
            <person name="Satake H."/>
            <person name="Nakayama K."/>
        </authorList>
    </citation>
    <scope>NUCLEOTIDE SEQUENCE</scope>
</reference>
<protein>
    <submittedName>
        <fullName evidence="1">Uncharacterized protein</fullName>
    </submittedName>
</protein>
<name>A0ABQ5BBI2_9ASTR</name>
<accession>A0ABQ5BBI2</accession>
<reference evidence="1" key="1">
    <citation type="journal article" date="2022" name="Int. J. Mol. Sci.">
        <title>Draft Genome of Tanacetum Coccineum: Genomic Comparison of Closely Related Tanacetum-Family Plants.</title>
        <authorList>
            <person name="Yamashiro T."/>
            <person name="Shiraishi A."/>
            <person name="Nakayama K."/>
            <person name="Satake H."/>
        </authorList>
    </citation>
    <scope>NUCLEOTIDE SEQUENCE</scope>
</reference>
<dbReference type="EMBL" id="BQNB010012973">
    <property type="protein sequence ID" value="GJT10254.1"/>
    <property type="molecule type" value="Genomic_DNA"/>
</dbReference>
<organism evidence="1 2">
    <name type="scientific">Tanacetum coccineum</name>
    <dbReference type="NCBI Taxonomy" id="301880"/>
    <lineage>
        <taxon>Eukaryota</taxon>
        <taxon>Viridiplantae</taxon>
        <taxon>Streptophyta</taxon>
        <taxon>Embryophyta</taxon>
        <taxon>Tracheophyta</taxon>
        <taxon>Spermatophyta</taxon>
        <taxon>Magnoliopsida</taxon>
        <taxon>eudicotyledons</taxon>
        <taxon>Gunneridae</taxon>
        <taxon>Pentapetalae</taxon>
        <taxon>asterids</taxon>
        <taxon>campanulids</taxon>
        <taxon>Asterales</taxon>
        <taxon>Asteraceae</taxon>
        <taxon>Asteroideae</taxon>
        <taxon>Anthemideae</taxon>
        <taxon>Anthemidinae</taxon>
        <taxon>Tanacetum</taxon>
    </lineage>
</organism>